<accession>A0A0F9P5V5</accession>
<dbReference type="AlphaFoldDB" id="A0A0F9P5V5"/>
<gene>
    <name evidence="1" type="ORF">LCGC14_0942210</name>
</gene>
<proteinExistence type="predicted"/>
<evidence type="ECO:0000313" key="1">
    <source>
        <dbReference type="EMBL" id="KKN19772.1"/>
    </source>
</evidence>
<reference evidence="1" key="1">
    <citation type="journal article" date="2015" name="Nature">
        <title>Complex archaea that bridge the gap between prokaryotes and eukaryotes.</title>
        <authorList>
            <person name="Spang A."/>
            <person name="Saw J.H."/>
            <person name="Jorgensen S.L."/>
            <person name="Zaremba-Niedzwiedzka K."/>
            <person name="Martijn J."/>
            <person name="Lind A.E."/>
            <person name="van Eijk R."/>
            <person name="Schleper C."/>
            <person name="Guy L."/>
            <person name="Ettema T.J."/>
        </authorList>
    </citation>
    <scope>NUCLEOTIDE SEQUENCE</scope>
</reference>
<comment type="caution">
    <text evidence="1">The sequence shown here is derived from an EMBL/GenBank/DDBJ whole genome shotgun (WGS) entry which is preliminary data.</text>
</comment>
<protein>
    <submittedName>
        <fullName evidence="1">Uncharacterized protein</fullName>
    </submittedName>
</protein>
<organism evidence="1">
    <name type="scientific">marine sediment metagenome</name>
    <dbReference type="NCBI Taxonomy" id="412755"/>
    <lineage>
        <taxon>unclassified sequences</taxon>
        <taxon>metagenomes</taxon>
        <taxon>ecological metagenomes</taxon>
    </lineage>
</organism>
<sequence>MTTRYQEEHYEDVARIVRLERTYWAGLVDDAQAAVAESVLSRWTCSLVDLFAADNLPFCRTCGIFHSAFHASEGLHDYVGGFDREQFLAACGGA</sequence>
<dbReference type="EMBL" id="LAZR01003302">
    <property type="protein sequence ID" value="KKN19772.1"/>
    <property type="molecule type" value="Genomic_DNA"/>
</dbReference>
<name>A0A0F9P5V5_9ZZZZ</name>